<feature type="non-terminal residue" evidence="10">
    <location>
        <position position="381"/>
    </location>
</feature>
<comment type="subcellular location">
    <subcellularLocation>
        <location evidence="1">Cell membrane</location>
        <topology evidence="1">Multi-pass membrane protein</topology>
    </subcellularLocation>
    <subcellularLocation>
        <location evidence="7">Membrane</location>
        <topology evidence="7">Multi-pass membrane protein</topology>
    </subcellularLocation>
</comment>
<comment type="caution">
    <text evidence="10">The sequence shown here is derived from an EMBL/GenBank/DDBJ whole genome shotgun (WGS) entry which is preliminary data.</text>
</comment>
<evidence type="ECO:0000313" key="11">
    <source>
        <dbReference type="Proteomes" id="UP000560069"/>
    </source>
</evidence>
<keyword evidence="11" id="KW-1185">Reference proteome</keyword>
<evidence type="ECO:0000256" key="3">
    <source>
        <dbReference type="ARBA" id="ARBA00022475"/>
    </source>
</evidence>
<gene>
    <name evidence="10" type="ORF">HNR11_002684</name>
</gene>
<feature type="transmembrane region" description="Helical" evidence="8">
    <location>
        <begin position="73"/>
        <end position="90"/>
    </location>
</feature>
<feature type="transmembrane region" description="Helical" evidence="8">
    <location>
        <begin position="238"/>
        <end position="260"/>
    </location>
</feature>
<organism evidence="10 11">
    <name type="scientific">Nesterenkonia sandarakina</name>
    <dbReference type="NCBI Taxonomy" id="272918"/>
    <lineage>
        <taxon>Bacteria</taxon>
        <taxon>Bacillati</taxon>
        <taxon>Actinomycetota</taxon>
        <taxon>Actinomycetes</taxon>
        <taxon>Micrococcales</taxon>
        <taxon>Micrococcaceae</taxon>
        <taxon>Nesterenkonia</taxon>
    </lineage>
</organism>
<evidence type="ECO:0000259" key="9">
    <source>
        <dbReference type="Pfam" id="PF00361"/>
    </source>
</evidence>
<dbReference type="InterPro" id="IPR050586">
    <property type="entry name" value="CPA3_Na-H_Antiporter_D"/>
</dbReference>
<sequence length="381" mass="40099">MIAEQVSGWPGGVSIPFVMDTFAGLMVAVAALMVLVCSFFAMTTGDDEDPYFHPLVLILSGGVYGAFLTGDLFNLFVMIEVALIPSYVLLSRSGRATQMNAGRIYFAVNLLVSAMLLAGVGLVYGTAGTVNLGELAGAAQESTATALAMGIVLLALGAKAALVPVHTWLPRSYPFASVAVSALLSGLLTKIGVYGIFRIYSVVYNGDASLQWLWLIVLLATMTVGVFGALGENGMRSILSFHMTSQVGYILLPLAFFGPLGLTAGIFYMVHHIIVKAALFLACGAVEHHAGTGKLSQLGGYARREPVLGLVFLIAALSLVGVPPFSGFIAKMSLILAALESEAYIAAAFAVLISLFTLLSMLKIWNGAFWGADPDPVRSDT</sequence>
<evidence type="ECO:0000256" key="5">
    <source>
        <dbReference type="ARBA" id="ARBA00022989"/>
    </source>
</evidence>
<feature type="transmembrane region" description="Helical" evidence="8">
    <location>
        <begin position="22"/>
        <end position="43"/>
    </location>
</feature>
<feature type="transmembrane region" description="Helical" evidence="8">
    <location>
        <begin position="343"/>
        <end position="362"/>
    </location>
</feature>
<dbReference type="InterPro" id="IPR003918">
    <property type="entry name" value="NADH_UbQ_OxRdtase"/>
</dbReference>
<dbReference type="GO" id="GO:0005886">
    <property type="term" value="C:plasma membrane"/>
    <property type="evidence" value="ECO:0007669"/>
    <property type="project" value="UniProtKB-SubCell"/>
</dbReference>
<evidence type="ECO:0000256" key="2">
    <source>
        <dbReference type="ARBA" id="ARBA00005346"/>
    </source>
</evidence>
<evidence type="ECO:0000256" key="8">
    <source>
        <dbReference type="SAM" id="Phobius"/>
    </source>
</evidence>
<evidence type="ECO:0000256" key="1">
    <source>
        <dbReference type="ARBA" id="ARBA00004651"/>
    </source>
</evidence>
<keyword evidence="4 7" id="KW-0812">Transmembrane</keyword>
<keyword evidence="6 8" id="KW-0472">Membrane</keyword>
<proteinExistence type="inferred from homology"/>
<comment type="similarity">
    <text evidence="2">Belongs to the CPA3 antiporters (TC 2.A.63) subunit D family.</text>
</comment>
<dbReference type="AlphaFoldDB" id="A0A7Z0J4P1"/>
<evidence type="ECO:0000256" key="6">
    <source>
        <dbReference type="ARBA" id="ARBA00023136"/>
    </source>
</evidence>
<feature type="transmembrane region" description="Helical" evidence="8">
    <location>
        <begin position="307"/>
        <end position="337"/>
    </location>
</feature>
<reference evidence="10 11" key="1">
    <citation type="submission" date="2020-07" db="EMBL/GenBank/DDBJ databases">
        <title>Sequencing the genomes of 1000 actinobacteria strains.</title>
        <authorList>
            <person name="Klenk H.-P."/>
        </authorList>
    </citation>
    <scope>NUCLEOTIDE SEQUENCE [LARGE SCALE GENOMIC DNA]</scope>
    <source>
        <strain evidence="10 11">DSM 15664</strain>
    </source>
</reference>
<name>A0A7Z0J4P1_9MICC</name>
<dbReference type="EMBL" id="JACCFQ010000002">
    <property type="protein sequence ID" value="NYJ18094.1"/>
    <property type="molecule type" value="Genomic_DNA"/>
</dbReference>
<accession>A0A7Z0J4P1</accession>
<keyword evidence="3" id="KW-1003">Cell membrane</keyword>
<dbReference type="Proteomes" id="UP000560069">
    <property type="component" value="Unassembled WGS sequence"/>
</dbReference>
<feature type="transmembrane region" description="Helical" evidence="8">
    <location>
        <begin position="212"/>
        <end position="231"/>
    </location>
</feature>
<protein>
    <submittedName>
        <fullName evidence="10">Multicomponent Na+:H+ antiporter subunit D</fullName>
    </submittedName>
</protein>
<dbReference type="PRINTS" id="PR01437">
    <property type="entry name" value="NUOXDRDTASE4"/>
</dbReference>
<feature type="transmembrane region" description="Helical" evidence="8">
    <location>
        <begin position="144"/>
        <end position="163"/>
    </location>
</feature>
<dbReference type="PANTHER" id="PTHR42703">
    <property type="entry name" value="NADH DEHYDROGENASE"/>
    <property type="match status" value="1"/>
</dbReference>
<feature type="transmembrane region" description="Helical" evidence="8">
    <location>
        <begin position="175"/>
        <end position="200"/>
    </location>
</feature>
<dbReference type="InterPro" id="IPR001750">
    <property type="entry name" value="ND/Mrp_TM"/>
</dbReference>
<evidence type="ECO:0000256" key="7">
    <source>
        <dbReference type="RuleBase" id="RU000320"/>
    </source>
</evidence>
<feature type="transmembrane region" description="Helical" evidence="8">
    <location>
        <begin position="102"/>
        <end position="124"/>
    </location>
</feature>
<evidence type="ECO:0000256" key="4">
    <source>
        <dbReference type="ARBA" id="ARBA00022692"/>
    </source>
</evidence>
<dbReference type="PANTHER" id="PTHR42703:SF1">
    <property type="entry name" value="NA(+)_H(+) ANTIPORTER SUBUNIT D1"/>
    <property type="match status" value="1"/>
</dbReference>
<dbReference type="Pfam" id="PF00361">
    <property type="entry name" value="Proton_antipo_M"/>
    <property type="match status" value="1"/>
</dbReference>
<feature type="domain" description="NADH:quinone oxidoreductase/Mrp antiporter transmembrane" evidence="9">
    <location>
        <begin position="70"/>
        <end position="357"/>
    </location>
</feature>
<evidence type="ECO:0000313" key="10">
    <source>
        <dbReference type="EMBL" id="NYJ18094.1"/>
    </source>
</evidence>
<dbReference type="GO" id="GO:0042773">
    <property type="term" value="P:ATP synthesis coupled electron transport"/>
    <property type="evidence" value="ECO:0007669"/>
    <property type="project" value="InterPro"/>
</dbReference>
<keyword evidence="5 8" id="KW-1133">Transmembrane helix</keyword>
<dbReference type="RefSeq" id="WP_179443030.1">
    <property type="nucleotide sequence ID" value="NZ_JACCFQ010000002.1"/>
</dbReference>
<dbReference type="GO" id="GO:0008137">
    <property type="term" value="F:NADH dehydrogenase (ubiquinone) activity"/>
    <property type="evidence" value="ECO:0007669"/>
    <property type="project" value="InterPro"/>
</dbReference>